<evidence type="ECO:0000256" key="11">
    <source>
        <dbReference type="ARBA" id="ARBA00029597"/>
    </source>
</evidence>
<reference evidence="21" key="1">
    <citation type="journal article" date="2019" name="Int. J. Syst. Evol. Microbiol.">
        <title>The Global Catalogue of Microorganisms (GCM) 10K type strain sequencing project: providing services to taxonomists for standard genome sequencing and annotation.</title>
        <authorList>
            <consortium name="The Broad Institute Genomics Platform"/>
            <consortium name="The Broad Institute Genome Sequencing Center for Infectious Disease"/>
            <person name="Wu L."/>
            <person name="Ma J."/>
        </authorList>
    </citation>
    <scope>NUCLEOTIDE SEQUENCE [LARGE SCALE GENOMIC DNA]</scope>
    <source>
        <strain evidence="21">KCTC 32998</strain>
    </source>
</reference>
<evidence type="ECO:0000259" key="16">
    <source>
        <dbReference type="Pfam" id="PF00675"/>
    </source>
</evidence>
<dbReference type="Pfam" id="PF16187">
    <property type="entry name" value="Peptidase_M16_M"/>
    <property type="match status" value="1"/>
</dbReference>
<dbReference type="InterPro" id="IPR050626">
    <property type="entry name" value="Peptidase_M16"/>
</dbReference>
<dbReference type="Gene3D" id="3.30.830.10">
    <property type="entry name" value="Metalloenzyme, LuxS/M16 peptidase-like"/>
    <property type="match status" value="4"/>
</dbReference>
<keyword evidence="7" id="KW-0479">Metal-binding</keyword>
<evidence type="ECO:0000259" key="19">
    <source>
        <dbReference type="Pfam" id="PF22456"/>
    </source>
</evidence>
<dbReference type="InterPro" id="IPR011249">
    <property type="entry name" value="Metalloenz_LuxS/M16"/>
</dbReference>
<organism evidence="20 21">
    <name type="scientific">Salinicola rhizosphaerae</name>
    <dbReference type="NCBI Taxonomy" id="1443141"/>
    <lineage>
        <taxon>Bacteria</taxon>
        <taxon>Pseudomonadati</taxon>
        <taxon>Pseudomonadota</taxon>
        <taxon>Gammaproteobacteria</taxon>
        <taxon>Oceanospirillales</taxon>
        <taxon>Halomonadaceae</taxon>
        <taxon>Salinicola</taxon>
    </lineage>
</organism>
<evidence type="ECO:0000256" key="6">
    <source>
        <dbReference type="ARBA" id="ARBA00022670"/>
    </source>
</evidence>
<sequence length="939" mass="103538">MLHGLLISLALGLGIAPALADTSTDPITPSEAPQAGSIIQSPNDHRAYRAVTLDNGLEALLISDPQADKAAAAMDVSVGSDYDPKDMPGLAHFLEHMLFLGTQGYPDPDGYQRFINQNGGSHNAFTADQDTNFFFDVDPGAFPEALDRFAQFFISPQFNPAYVDRERHAVNSEYQARRDDDSRRLAEALGKAFNPAHPVNHFSVGNLDTLNSDKRPLRQALIDFYQAHYGANVMHLVLLSPEPLDVMADQVEARFSAIPDRGLSRPTIDQPLTTPGELPAAMRVKTHEARQRVEFLFPIPDPIEDYATKPDDYLANLLGHEGEGSLLAALRKAGWADALSAGTRNADGSHALFDVSISLTEAGAKQIDRIQASLFDQIARIRQHGLNAWRYDEQARLAQQGFRFQQRSEPIDAVSGMAMSLAYYPLTDVQYAPYRMDGFDADAVDELLSRLTPNNLLRVYSGPEVDGERRTRYFDTPYTLTRLSQWPAAQTLSGLALPEPNPYIAQDLSLETFDEAPPRQLVDAPSVEIWHQADSHFGAPRVEWRFSLQNPDASKDARHAALTELLAGWLNDGLNERFYPAALAGQDFSAYAHGRGITLAFSGWRDHQSRLMQTVVEQLEQGEITDASVARVKQGLIRSWQNAPQDAVYQQMQRTLGEALIRPQASTPNLLAAMRTLDANDLRTYRHQFLSQLFVQAMAVGNLDAERARREGLQVANALAPALHADDIEPLAVAAVPETPPRLHPETARDDFAVLRYLQGGDRSLASQARLAIIGQLIGPPFFAKLRTDEQLGYIVNAGYAPLLDGPGLALLVQSPSASTRKIDERMDAFLKTFDQRIASLGDEELAPYRQAVRRELLTRDQSLGERAGRLWQALAYTDVDFQRRQHLAAQVAKVTAADVKRAWQALRERAPLSISAAPGATPSDIDALTSGFGQLPAQ</sequence>
<evidence type="ECO:0000256" key="4">
    <source>
        <dbReference type="ARBA" id="ARBA00012449"/>
    </source>
</evidence>
<gene>
    <name evidence="20" type="ORF">GCM10009038_14650</name>
</gene>
<evidence type="ECO:0000256" key="1">
    <source>
        <dbReference type="ARBA" id="ARBA00001947"/>
    </source>
</evidence>
<keyword evidence="10" id="KW-0482">Metalloprotease</keyword>
<dbReference type="InterPro" id="IPR011765">
    <property type="entry name" value="Pept_M16_N"/>
</dbReference>
<comment type="similarity">
    <text evidence="3 14">Belongs to the peptidase M16 family.</text>
</comment>
<feature type="domain" description="Coenzyme PQQ synthesis protein F-like C-terminal lobe" evidence="19">
    <location>
        <begin position="774"/>
        <end position="872"/>
    </location>
</feature>
<keyword evidence="6" id="KW-0645">Protease</keyword>
<proteinExistence type="inferred from homology"/>
<evidence type="ECO:0000256" key="10">
    <source>
        <dbReference type="ARBA" id="ARBA00023049"/>
    </source>
</evidence>
<dbReference type="InterPro" id="IPR001431">
    <property type="entry name" value="Pept_M16_Zn_BS"/>
</dbReference>
<evidence type="ECO:0000259" key="17">
    <source>
        <dbReference type="Pfam" id="PF05193"/>
    </source>
</evidence>
<feature type="domain" description="Peptidase M16 N-terminal" evidence="16">
    <location>
        <begin position="60"/>
        <end position="195"/>
    </location>
</feature>
<feature type="chain" id="PRO_5045787249" description="Protease 3" evidence="15">
    <location>
        <begin position="21"/>
        <end position="939"/>
    </location>
</feature>
<protein>
    <recommendedName>
        <fullName evidence="5">Protease 3</fullName>
        <ecNumber evidence="4">3.4.24.55</ecNumber>
    </recommendedName>
    <alternativeName>
        <fullName evidence="13">Pitrilysin</fullName>
    </alternativeName>
    <alternativeName>
        <fullName evidence="12">Protease III</fullName>
    </alternativeName>
    <alternativeName>
        <fullName evidence="11">Protease pi</fullName>
    </alternativeName>
</protein>
<dbReference type="EC" id="3.4.24.55" evidence="4"/>
<keyword evidence="9" id="KW-0862">Zinc</keyword>
<dbReference type="Proteomes" id="UP000646745">
    <property type="component" value="Unassembled WGS sequence"/>
</dbReference>
<dbReference type="Pfam" id="PF05193">
    <property type="entry name" value="Peptidase_M16_C"/>
    <property type="match status" value="1"/>
</dbReference>
<evidence type="ECO:0000256" key="3">
    <source>
        <dbReference type="ARBA" id="ARBA00007261"/>
    </source>
</evidence>
<feature type="domain" description="Peptidase M16 middle/third" evidence="18">
    <location>
        <begin position="402"/>
        <end position="671"/>
    </location>
</feature>
<evidence type="ECO:0000313" key="20">
    <source>
        <dbReference type="EMBL" id="GHB17024.1"/>
    </source>
</evidence>
<evidence type="ECO:0000256" key="14">
    <source>
        <dbReference type="RuleBase" id="RU004447"/>
    </source>
</evidence>
<evidence type="ECO:0000256" key="2">
    <source>
        <dbReference type="ARBA" id="ARBA00002184"/>
    </source>
</evidence>
<dbReference type="InterPro" id="IPR032632">
    <property type="entry name" value="Peptidase_M16_M"/>
</dbReference>
<feature type="domain" description="Peptidase M16 C-terminal" evidence="17">
    <location>
        <begin position="218"/>
        <end position="394"/>
    </location>
</feature>
<evidence type="ECO:0000256" key="13">
    <source>
        <dbReference type="ARBA" id="ARBA00033450"/>
    </source>
</evidence>
<keyword evidence="8" id="KW-0378">Hydrolase</keyword>
<dbReference type="InterPro" id="IPR007863">
    <property type="entry name" value="Peptidase_M16_C"/>
</dbReference>
<evidence type="ECO:0000256" key="5">
    <source>
        <dbReference type="ARBA" id="ARBA00017565"/>
    </source>
</evidence>
<keyword evidence="21" id="KW-1185">Reference proteome</keyword>
<dbReference type="SUPFAM" id="SSF63411">
    <property type="entry name" value="LuxS/MPP-like metallohydrolase"/>
    <property type="match status" value="4"/>
</dbReference>
<name>A0ABQ3DUL9_9GAMM</name>
<evidence type="ECO:0000259" key="18">
    <source>
        <dbReference type="Pfam" id="PF16187"/>
    </source>
</evidence>
<dbReference type="Pfam" id="PF00675">
    <property type="entry name" value="Peptidase_M16"/>
    <property type="match status" value="1"/>
</dbReference>
<dbReference type="InterPro" id="IPR054734">
    <property type="entry name" value="PqqF-like_C_4"/>
</dbReference>
<dbReference type="PANTHER" id="PTHR43690:SF18">
    <property type="entry name" value="INSULIN-DEGRADING ENZYME-RELATED"/>
    <property type="match status" value="1"/>
</dbReference>
<dbReference type="Pfam" id="PF22456">
    <property type="entry name" value="PqqF-like_C_4"/>
    <property type="match status" value="1"/>
</dbReference>
<evidence type="ECO:0000256" key="15">
    <source>
        <dbReference type="SAM" id="SignalP"/>
    </source>
</evidence>
<evidence type="ECO:0000256" key="8">
    <source>
        <dbReference type="ARBA" id="ARBA00022801"/>
    </source>
</evidence>
<evidence type="ECO:0000256" key="12">
    <source>
        <dbReference type="ARBA" id="ARBA00031184"/>
    </source>
</evidence>
<comment type="caution">
    <text evidence="20">The sequence shown here is derived from an EMBL/GenBank/DDBJ whole genome shotgun (WGS) entry which is preliminary data.</text>
</comment>
<feature type="signal peptide" evidence="15">
    <location>
        <begin position="1"/>
        <end position="20"/>
    </location>
</feature>
<evidence type="ECO:0000256" key="7">
    <source>
        <dbReference type="ARBA" id="ARBA00022723"/>
    </source>
</evidence>
<comment type="function">
    <text evidence="2">Endopeptidase that degrades small peptides of less than 7 kDa, such as glucagon and insulin.</text>
</comment>
<dbReference type="PROSITE" id="PS00143">
    <property type="entry name" value="INSULINASE"/>
    <property type="match status" value="1"/>
</dbReference>
<comment type="cofactor">
    <cofactor evidence="1">
        <name>Zn(2+)</name>
        <dbReference type="ChEBI" id="CHEBI:29105"/>
    </cofactor>
</comment>
<dbReference type="EMBL" id="BMZI01000003">
    <property type="protein sequence ID" value="GHB17024.1"/>
    <property type="molecule type" value="Genomic_DNA"/>
</dbReference>
<evidence type="ECO:0000313" key="21">
    <source>
        <dbReference type="Proteomes" id="UP000646745"/>
    </source>
</evidence>
<keyword evidence="15" id="KW-0732">Signal</keyword>
<evidence type="ECO:0000256" key="9">
    <source>
        <dbReference type="ARBA" id="ARBA00022833"/>
    </source>
</evidence>
<dbReference type="PANTHER" id="PTHR43690">
    <property type="entry name" value="NARDILYSIN"/>
    <property type="match status" value="1"/>
</dbReference>
<accession>A0ABQ3DUL9</accession>